<evidence type="ECO:0000259" key="1">
    <source>
        <dbReference type="Pfam" id="PF00583"/>
    </source>
</evidence>
<gene>
    <name evidence="2" type="ordered locus">Sgly_0481</name>
</gene>
<dbReference type="OrthoDB" id="2609450at2"/>
<name>F0SYP5_SYNGF</name>
<evidence type="ECO:0000313" key="2">
    <source>
        <dbReference type="EMBL" id="ADY54846.1"/>
    </source>
</evidence>
<dbReference type="GO" id="GO:0016747">
    <property type="term" value="F:acyltransferase activity, transferring groups other than amino-acyl groups"/>
    <property type="evidence" value="ECO:0007669"/>
    <property type="project" value="InterPro"/>
</dbReference>
<accession>F0SYP5</accession>
<organism evidence="2 3">
    <name type="scientific">Syntrophobotulus glycolicus (strain DSM 8271 / FlGlyR)</name>
    <dbReference type="NCBI Taxonomy" id="645991"/>
    <lineage>
        <taxon>Bacteria</taxon>
        <taxon>Bacillati</taxon>
        <taxon>Bacillota</taxon>
        <taxon>Clostridia</taxon>
        <taxon>Eubacteriales</taxon>
        <taxon>Desulfitobacteriaceae</taxon>
        <taxon>Syntrophobotulus</taxon>
    </lineage>
</organism>
<dbReference type="Gene3D" id="3.40.630.30">
    <property type="match status" value="1"/>
</dbReference>
<dbReference type="HOGENOM" id="CLU_1577723_0_0_9"/>
<dbReference type="EMBL" id="CP002547">
    <property type="protein sequence ID" value="ADY54846.1"/>
    <property type="molecule type" value="Genomic_DNA"/>
</dbReference>
<reference evidence="2 3" key="1">
    <citation type="journal article" date="2011" name="Stand. Genomic Sci.">
        <title>Complete genome sequence of Syntrophobotulus glycolicus type strain (FlGlyR).</title>
        <authorList>
            <person name="Han C."/>
            <person name="Mwirichia R."/>
            <person name="Chertkov O."/>
            <person name="Held B."/>
            <person name="Lapidus A."/>
            <person name="Nolan M."/>
            <person name="Lucas S."/>
            <person name="Hammon N."/>
            <person name="Deshpande S."/>
            <person name="Cheng J.F."/>
            <person name="Tapia R."/>
            <person name="Goodwin L."/>
            <person name="Pitluck S."/>
            <person name="Huntemann M."/>
            <person name="Liolios K."/>
            <person name="Ivanova N."/>
            <person name="Pagani I."/>
            <person name="Mavromatis K."/>
            <person name="Ovchinikova G."/>
            <person name="Pati A."/>
            <person name="Chen A."/>
            <person name="Palaniappan K."/>
            <person name="Land M."/>
            <person name="Hauser L."/>
            <person name="Brambilla E.M."/>
            <person name="Rohde M."/>
            <person name="Spring S."/>
            <person name="Sikorski J."/>
            <person name="Goker M."/>
            <person name="Woyke T."/>
            <person name="Bristow J."/>
            <person name="Eisen J.A."/>
            <person name="Markowitz V."/>
            <person name="Hugenholtz P."/>
            <person name="Kyrpides N.C."/>
            <person name="Klenk H.P."/>
            <person name="Detter J.C."/>
        </authorList>
    </citation>
    <scope>NUCLEOTIDE SEQUENCE [LARGE SCALE GENOMIC DNA]</scope>
    <source>
        <strain evidence="3">DSM 8271 / FlGlyR</strain>
    </source>
</reference>
<proteinExistence type="predicted"/>
<dbReference type="SUPFAM" id="SSF55729">
    <property type="entry name" value="Acyl-CoA N-acyltransferases (Nat)"/>
    <property type="match status" value="1"/>
</dbReference>
<feature type="domain" description="N-acetyltransferase" evidence="1">
    <location>
        <begin position="70"/>
        <end position="126"/>
    </location>
</feature>
<keyword evidence="3" id="KW-1185">Reference proteome</keyword>
<protein>
    <submittedName>
        <fullName evidence="2">GCN5-related N-acetyltransferase</fullName>
    </submittedName>
</protein>
<dbReference type="InterPro" id="IPR000182">
    <property type="entry name" value="GNAT_dom"/>
</dbReference>
<dbReference type="Proteomes" id="UP000007488">
    <property type="component" value="Chromosome"/>
</dbReference>
<dbReference type="Pfam" id="PF00583">
    <property type="entry name" value="Acetyltransf_1"/>
    <property type="match status" value="1"/>
</dbReference>
<sequence length="169" mass="19711">MTMTISGLEELLQHEKMEEILGIENDGCKAEIRRLSDSEEIIDYHGRTRRIKMRYKLNPDQRNDRFSFLQGPVFEIMHFCVSPQNFGYGTKFMSHLIKHFQEVGIKSIVLQATNSRAARFWGRLGFLPHPLASDEKLLMYRVSDSDQLLMTNSRPGFSIDAHERNHVMH</sequence>
<reference evidence="3" key="2">
    <citation type="submission" date="2011-02" db="EMBL/GenBank/DDBJ databases">
        <title>The complete genome of Syntrophobotulus glycolicus DSM 8271.</title>
        <authorList>
            <person name="Lucas S."/>
            <person name="Copeland A."/>
            <person name="Lapidus A."/>
            <person name="Bruce D."/>
            <person name="Goodwin L."/>
            <person name="Pitluck S."/>
            <person name="Kyrpides N."/>
            <person name="Mavromatis K."/>
            <person name="Pagani I."/>
            <person name="Ivanova N."/>
            <person name="Mikhailova N."/>
            <person name="Chertkov O."/>
            <person name="Held B."/>
            <person name="Detter J.C."/>
            <person name="Tapia R."/>
            <person name="Han C."/>
            <person name="Land M."/>
            <person name="Hauser L."/>
            <person name="Markowitz V."/>
            <person name="Cheng J.-F."/>
            <person name="Hugenholtz P."/>
            <person name="Woyke T."/>
            <person name="Wu D."/>
            <person name="Spring S."/>
            <person name="Schroeder M."/>
            <person name="Brambilla E."/>
            <person name="Klenk H.-P."/>
            <person name="Eisen J.A."/>
        </authorList>
    </citation>
    <scope>NUCLEOTIDE SEQUENCE [LARGE SCALE GENOMIC DNA]</scope>
    <source>
        <strain evidence="3">DSM 8271 / FlGlyR</strain>
    </source>
</reference>
<dbReference type="InterPro" id="IPR016181">
    <property type="entry name" value="Acyl_CoA_acyltransferase"/>
</dbReference>
<evidence type="ECO:0000313" key="3">
    <source>
        <dbReference type="Proteomes" id="UP000007488"/>
    </source>
</evidence>
<dbReference type="RefSeq" id="WP_013623717.1">
    <property type="nucleotide sequence ID" value="NC_015172.1"/>
</dbReference>
<dbReference type="KEGG" id="sgy:Sgly_0481"/>
<dbReference type="eggNOG" id="COG0456">
    <property type="taxonomic scope" value="Bacteria"/>
</dbReference>
<dbReference type="AlphaFoldDB" id="F0SYP5"/>